<name>A0A6N6NRT5_9ACTN</name>
<proteinExistence type="predicted"/>
<dbReference type="AlphaFoldDB" id="A0A6N6NRT5"/>
<dbReference type="GO" id="GO:0016829">
    <property type="term" value="F:lyase activity"/>
    <property type="evidence" value="ECO:0007669"/>
    <property type="project" value="UniProtKB-KW"/>
</dbReference>
<keyword evidence="1" id="KW-0456">Lyase</keyword>
<evidence type="ECO:0000313" key="4">
    <source>
        <dbReference type="Proteomes" id="UP000468668"/>
    </source>
</evidence>
<keyword evidence="3" id="KW-0378">Hydrolase</keyword>
<dbReference type="Gene3D" id="3.40.50.1820">
    <property type="entry name" value="alpha/beta hydrolase"/>
    <property type="match status" value="1"/>
</dbReference>
<feature type="domain" description="AB hydrolase-1" evidence="2">
    <location>
        <begin position="52"/>
        <end position="354"/>
    </location>
</feature>
<dbReference type="InterPro" id="IPR000073">
    <property type="entry name" value="AB_hydrolase_1"/>
</dbReference>
<dbReference type="OrthoDB" id="63519at2"/>
<protein>
    <submittedName>
        <fullName evidence="3">Alpha/beta fold hydrolase</fullName>
    </submittedName>
</protein>
<dbReference type="InterPro" id="IPR029058">
    <property type="entry name" value="AB_hydrolase_fold"/>
</dbReference>
<dbReference type="PANTHER" id="PTHR42916">
    <property type="entry name" value="2-SUCCINYL-5-ENOLPYRUVYL-6-HYDROXY-3-CYCLOHEXENE-1-CARBOXYLATE SYNTHASE"/>
    <property type="match status" value="1"/>
</dbReference>
<dbReference type="SUPFAM" id="SSF53474">
    <property type="entry name" value="alpha/beta-Hydrolases"/>
    <property type="match status" value="1"/>
</dbReference>
<dbReference type="PANTHER" id="PTHR42916:SF1">
    <property type="entry name" value="PROTEIN PHYLLO, CHLOROPLASTIC"/>
    <property type="match status" value="1"/>
</dbReference>
<comment type="caution">
    <text evidence="3">The sequence shown here is derived from an EMBL/GenBank/DDBJ whole genome shotgun (WGS) entry which is preliminary data.</text>
</comment>
<organism evidence="3 4">
    <name type="scientific">Ellagibacter isourolithinifaciens</name>
    <dbReference type="NCBI Taxonomy" id="2137581"/>
    <lineage>
        <taxon>Bacteria</taxon>
        <taxon>Bacillati</taxon>
        <taxon>Actinomycetota</taxon>
        <taxon>Coriobacteriia</taxon>
        <taxon>Eggerthellales</taxon>
        <taxon>Eggerthellaceae</taxon>
        <taxon>Ellagibacter</taxon>
    </lineage>
</organism>
<dbReference type="Pfam" id="PF12697">
    <property type="entry name" value="Abhydrolase_6"/>
    <property type="match status" value="1"/>
</dbReference>
<sequence length="372" mass="39485">MASEVLKKGGEVTSEVWGETRGFDFEGMRFGVKAWRASASGARKGGALSAPIVLVHGFAQQASTWDKVALSLSRAGVECFAFELAGHGKSARPTVGDVPGREAFDLDFQAQALLAFCEVVTHVAGRLPVLVGYSMGGRIALQAARLVADDLRDGGQIDRIALRSSAAFAPCGRSGRLDVAGGGQRDTAANAARVSAAVPFSALVLESAGLGPVDNAAREALRERNFAWAARVRGEGVSAFMSWWAGLPLFESQRNLPVDQRERLRAGRFANDAESLALSFEQAGAHQMPLRCESIRALCELSRRGVPVSYLAGRLDAKYCKVLADLRADSHDAVSCRAVPCAGHNIHLEQPEAFGAILEEVVESCTPEPAAP</sequence>
<dbReference type="GeneID" id="98657966"/>
<reference evidence="3 4" key="1">
    <citation type="submission" date="2019-09" db="EMBL/GenBank/DDBJ databases">
        <title>Whole genome shotgun sequencing (WGS) of Ellagibacter isourolithinifaciens DSM 104140(T) and Adlercreutzia muris DSM 29508(T).</title>
        <authorList>
            <person name="Stoll D.A."/>
            <person name="Danylec N."/>
            <person name="Huch M."/>
        </authorList>
    </citation>
    <scope>NUCLEOTIDE SEQUENCE [LARGE SCALE GENOMIC DNA]</scope>
    <source>
        <strain evidence="3 4">DSM 104140</strain>
    </source>
</reference>
<keyword evidence="4" id="KW-1185">Reference proteome</keyword>
<dbReference type="Proteomes" id="UP000468668">
    <property type="component" value="Unassembled WGS sequence"/>
</dbReference>
<dbReference type="GO" id="GO:0016787">
    <property type="term" value="F:hydrolase activity"/>
    <property type="evidence" value="ECO:0007669"/>
    <property type="project" value="UniProtKB-KW"/>
</dbReference>
<evidence type="ECO:0000259" key="2">
    <source>
        <dbReference type="Pfam" id="PF12697"/>
    </source>
</evidence>
<evidence type="ECO:0000256" key="1">
    <source>
        <dbReference type="ARBA" id="ARBA00023239"/>
    </source>
</evidence>
<accession>A0A6N6NRT5</accession>
<dbReference type="EMBL" id="WAJR01000011">
    <property type="protein sequence ID" value="KAB1640552.1"/>
    <property type="molecule type" value="Genomic_DNA"/>
</dbReference>
<gene>
    <name evidence="3" type="ORF">F8C90_06060</name>
</gene>
<dbReference type="RefSeq" id="WP_158049559.1">
    <property type="nucleotide sequence ID" value="NZ_WAJR01000011.1"/>
</dbReference>
<evidence type="ECO:0000313" key="3">
    <source>
        <dbReference type="EMBL" id="KAB1640552.1"/>
    </source>
</evidence>